<gene>
    <name evidence="3" type="ORF">CSOL1703_00000293</name>
</gene>
<feature type="region of interest" description="Disordered" evidence="1">
    <location>
        <begin position="1"/>
        <end position="25"/>
    </location>
</feature>
<dbReference type="AlphaFoldDB" id="A0A9N9Z3L1"/>
<dbReference type="CDD" id="cd22231">
    <property type="entry name" value="RHH_NikR_HicB-like"/>
    <property type="match status" value="1"/>
</dbReference>
<evidence type="ECO:0000313" key="4">
    <source>
        <dbReference type="Proteomes" id="UP000775872"/>
    </source>
</evidence>
<feature type="domain" description="Gfd2/YDR514C-like C-terminal" evidence="2">
    <location>
        <begin position="31"/>
        <end position="245"/>
    </location>
</feature>
<evidence type="ECO:0000313" key="3">
    <source>
        <dbReference type="EMBL" id="CAH0048350.1"/>
    </source>
</evidence>
<dbReference type="Pfam" id="PF21762">
    <property type="entry name" value="DEDDh_C"/>
    <property type="match status" value="1"/>
</dbReference>
<organism evidence="3 4">
    <name type="scientific">Clonostachys solani</name>
    <dbReference type="NCBI Taxonomy" id="160281"/>
    <lineage>
        <taxon>Eukaryota</taxon>
        <taxon>Fungi</taxon>
        <taxon>Dikarya</taxon>
        <taxon>Ascomycota</taxon>
        <taxon>Pezizomycotina</taxon>
        <taxon>Sordariomycetes</taxon>
        <taxon>Hypocreomycetidae</taxon>
        <taxon>Hypocreales</taxon>
        <taxon>Bionectriaceae</taxon>
        <taxon>Clonostachys</taxon>
    </lineage>
</organism>
<reference evidence="3" key="1">
    <citation type="submission" date="2021-10" db="EMBL/GenBank/DDBJ databases">
        <authorList>
            <person name="Piombo E."/>
        </authorList>
    </citation>
    <scope>NUCLEOTIDE SEQUENCE</scope>
</reference>
<accession>A0A9N9Z3L1</accession>
<name>A0A9N9Z3L1_9HYPO</name>
<dbReference type="OrthoDB" id="5082432at2759"/>
<protein>
    <recommendedName>
        <fullName evidence="2">Gfd2/YDR514C-like C-terminal domain-containing protein</fullName>
    </recommendedName>
</protein>
<evidence type="ECO:0000259" key="2">
    <source>
        <dbReference type="Pfam" id="PF21762"/>
    </source>
</evidence>
<evidence type="ECO:0000256" key="1">
    <source>
        <dbReference type="SAM" id="MobiDB-lite"/>
    </source>
</evidence>
<dbReference type="InterPro" id="IPR048519">
    <property type="entry name" value="Gfd2/YDR514C-like_C"/>
</dbReference>
<feature type="compositionally biased region" description="Basic and acidic residues" evidence="1">
    <location>
        <begin position="304"/>
        <end position="323"/>
    </location>
</feature>
<feature type="region of interest" description="Disordered" evidence="1">
    <location>
        <begin position="285"/>
        <end position="323"/>
    </location>
</feature>
<proteinExistence type="predicted"/>
<dbReference type="Proteomes" id="UP000775872">
    <property type="component" value="Unassembled WGS sequence"/>
</dbReference>
<dbReference type="EMBL" id="CABFOC020000035">
    <property type="protein sequence ID" value="CAH0048350.1"/>
    <property type="molecule type" value="Genomic_DNA"/>
</dbReference>
<keyword evidence="4" id="KW-1185">Reference proteome</keyword>
<comment type="caution">
    <text evidence="3">The sequence shown here is derived from an EMBL/GenBank/DDBJ whole genome shotgun (WGS) entry which is preliminary data.</text>
</comment>
<sequence length="385" mass="43294">MPTPLPKLPGFKKLSGPTEGKRHEDGVRYAPITELGISYIDFRECRDGIKSGSSDPNKIYSVEPTLHSPGDRGINLCKRIRSEHFISDEYHDHNGLNCYADYHNASPQAFLFGKSSYVKEAELPAVLLQKLRNLSKHNRTKEERNNNILRKMFVITWDSQLEESFLRRSNLTGLYESDNVLNITPLDLQLHSIFTDHFGSGDRIGKNARAASLSLGIPTHVEGSEDQIHHNAGNDAAFQSQMFLAVAFLNETQYQAYTNGQEISDFLPPCFSGFTPFQVNKLRPFVPAPKRPRPDSPVDNETEPAAKSRHIEYAPDPKPAESHLRVSMNASDIEWIPKGWMVEEDHTISVPESLVRQSLEHFVKSGGYSSVSAVRDRVLPNPSQD</sequence>